<feature type="transmembrane region" description="Helical" evidence="1">
    <location>
        <begin position="87"/>
        <end position="110"/>
    </location>
</feature>
<keyword evidence="1" id="KW-1133">Transmembrane helix</keyword>
<sequence length="190" mass="22265">MLILDGLFLMIIGFYLYRFIRILFKMKQDRILPVANEEMKDIRIEPQRPIDSPSVPSQKWGIIVYSMSLLFIISVFIIGISTDFFDWSIYLLLFLPLVHSENLFNQFIILDDGLVKGSRYVPWGKIKSFSFVPIDINHQYFGFSKEVNDGYELKIESRFLPIRCIVTSDAMKEKLNQTLNERLTHTKNKG</sequence>
<name>A0ABU0AHT2_9BACI</name>
<gene>
    <name evidence="2" type="ORF">J2S17_002490</name>
</gene>
<evidence type="ECO:0000313" key="2">
    <source>
        <dbReference type="EMBL" id="MDQ0270615.1"/>
    </source>
</evidence>
<evidence type="ECO:0000256" key="1">
    <source>
        <dbReference type="SAM" id="Phobius"/>
    </source>
</evidence>
<evidence type="ECO:0008006" key="4">
    <source>
        <dbReference type="Google" id="ProtNLM"/>
    </source>
</evidence>
<dbReference type="EMBL" id="JAUSUB010000009">
    <property type="protein sequence ID" value="MDQ0270615.1"/>
    <property type="molecule type" value="Genomic_DNA"/>
</dbReference>
<keyword evidence="1" id="KW-0472">Membrane</keyword>
<reference evidence="2 3" key="1">
    <citation type="submission" date="2023-07" db="EMBL/GenBank/DDBJ databases">
        <title>Genomic Encyclopedia of Type Strains, Phase IV (KMG-IV): sequencing the most valuable type-strain genomes for metagenomic binning, comparative biology and taxonomic classification.</title>
        <authorList>
            <person name="Goeker M."/>
        </authorList>
    </citation>
    <scope>NUCLEOTIDE SEQUENCE [LARGE SCALE GENOMIC DNA]</scope>
    <source>
        <strain evidence="2 3">DSM 23494</strain>
    </source>
</reference>
<evidence type="ECO:0000313" key="3">
    <source>
        <dbReference type="Proteomes" id="UP001238088"/>
    </source>
</evidence>
<accession>A0ABU0AHT2</accession>
<protein>
    <recommendedName>
        <fullName evidence="4">DUF5673 domain-containing protein</fullName>
    </recommendedName>
</protein>
<feature type="transmembrane region" description="Helical" evidence="1">
    <location>
        <begin position="6"/>
        <end position="24"/>
    </location>
</feature>
<organism evidence="2 3">
    <name type="scientific">Cytobacillus purgationiresistens</name>
    <dbReference type="NCBI Taxonomy" id="863449"/>
    <lineage>
        <taxon>Bacteria</taxon>
        <taxon>Bacillati</taxon>
        <taxon>Bacillota</taxon>
        <taxon>Bacilli</taxon>
        <taxon>Bacillales</taxon>
        <taxon>Bacillaceae</taxon>
        <taxon>Cytobacillus</taxon>
    </lineage>
</organism>
<feature type="transmembrane region" description="Helical" evidence="1">
    <location>
        <begin position="62"/>
        <end position="81"/>
    </location>
</feature>
<comment type="caution">
    <text evidence="2">The sequence shown here is derived from an EMBL/GenBank/DDBJ whole genome shotgun (WGS) entry which is preliminary data.</text>
</comment>
<keyword evidence="1" id="KW-0812">Transmembrane</keyword>
<proteinExistence type="predicted"/>
<dbReference type="Proteomes" id="UP001238088">
    <property type="component" value="Unassembled WGS sequence"/>
</dbReference>
<keyword evidence="3" id="KW-1185">Reference proteome</keyword>